<comment type="caution">
    <text evidence="1">The sequence shown here is derived from an EMBL/GenBank/DDBJ whole genome shotgun (WGS) entry which is preliminary data.</text>
</comment>
<accession>A0ABN7X502</accession>
<feature type="non-terminal residue" evidence="1">
    <location>
        <position position="1"/>
    </location>
</feature>
<keyword evidence="2" id="KW-1185">Reference proteome</keyword>
<proteinExistence type="predicted"/>
<gene>
    <name evidence="1" type="ORF">GMARGA_LOCUS38314</name>
</gene>
<evidence type="ECO:0000313" key="1">
    <source>
        <dbReference type="EMBL" id="CAG8846751.1"/>
    </source>
</evidence>
<dbReference type="EMBL" id="CAJVQB010084800">
    <property type="protein sequence ID" value="CAG8846751.1"/>
    <property type="molecule type" value="Genomic_DNA"/>
</dbReference>
<reference evidence="1 2" key="1">
    <citation type="submission" date="2021-06" db="EMBL/GenBank/DDBJ databases">
        <authorList>
            <person name="Kallberg Y."/>
            <person name="Tangrot J."/>
            <person name="Rosling A."/>
        </authorList>
    </citation>
    <scope>NUCLEOTIDE SEQUENCE [LARGE SCALE GENOMIC DNA]</scope>
    <source>
        <strain evidence="1 2">120-4 pot B 10/14</strain>
    </source>
</reference>
<dbReference type="Proteomes" id="UP000789901">
    <property type="component" value="Unassembled WGS sequence"/>
</dbReference>
<feature type="non-terminal residue" evidence="1">
    <location>
        <position position="47"/>
    </location>
</feature>
<evidence type="ECO:0000313" key="2">
    <source>
        <dbReference type="Proteomes" id="UP000789901"/>
    </source>
</evidence>
<organism evidence="1 2">
    <name type="scientific">Gigaspora margarita</name>
    <dbReference type="NCBI Taxonomy" id="4874"/>
    <lineage>
        <taxon>Eukaryota</taxon>
        <taxon>Fungi</taxon>
        <taxon>Fungi incertae sedis</taxon>
        <taxon>Mucoromycota</taxon>
        <taxon>Glomeromycotina</taxon>
        <taxon>Glomeromycetes</taxon>
        <taxon>Diversisporales</taxon>
        <taxon>Gigasporaceae</taxon>
        <taxon>Gigaspora</taxon>
    </lineage>
</organism>
<name>A0ABN7X502_GIGMA</name>
<sequence>PRTMEGRAERKRRLEFLKLEVHNINRIKRNSQRLQELIDFSKEHGLN</sequence>
<protein>
    <submittedName>
        <fullName evidence="1">4985_t:CDS:1</fullName>
    </submittedName>
</protein>